<feature type="compositionally biased region" description="Polar residues" evidence="3">
    <location>
        <begin position="438"/>
        <end position="458"/>
    </location>
</feature>
<gene>
    <name evidence="4" type="primary">TBCEL</name>
    <name evidence="4" type="ORF">GZH46_02670</name>
</gene>
<proteinExistence type="predicted"/>
<feature type="compositionally biased region" description="Low complexity" evidence="3">
    <location>
        <begin position="21"/>
        <end position="37"/>
    </location>
</feature>
<dbReference type="Gene3D" id="3.80.10.10">
    <property type="entry name" value="Ribonuclease Inhibitor"/>
    <property type="match status" value="3"/>
</dbReference>
<feature type="compositionally biased region" description="Low complexity" evidence="3">
    <location>
        <begin position="418"/>
        <end position="433"/>
    </location>
</feature>
<keyword evidence="1" id="KW-0433">Leucine-rich repeat</keyword>
<feature type="compositionally biased region" description="Low complexity" evidence="3">
    <location>
        <begin position="396"/>
        <end position="409"/>
    </location>
</feature>
<feature type="compositionally biased region" description="Polar residues" evidence="3">
    <location>
        <begin position="323"/>
        <end position="380"/>
    </location>
</feature>
<dbReference type="PANTHER" id="PTHR46652">
    <property type="entry name" value="LEUCINE-RICH REPEAT AND IQ DOMAIN-CONTAINING PROTEIN 1-RELATED"/>
    <property type="match status" value="1"/>
</dbReference>
<feature type="compositionally biased region" description="Low complexity" evidence="3">
    <location>
        <begin position="309"/>
        <end position="322"/>
    </location>
</feature>
<accession>A0ABQ7S5X8</accession>
<feature type="region of interest" description="Disordered" evidence="3">
    <location>
        <begin position="301"/>
        <end position="518"/>
    </location>
</feature>
<feature type="compositionally biased region" description="Low complexity" evidence="3">
    <location>
        <begin position="475"/>
        <end position="518"/>
    </location>
</feature>
<evidence type="ECO:0000256" key="2">
    <source>
        <dbReference type="ARBA" id="ARBA00022737"/>
    </source>
</evidence>
<feature type="compositionally biased region" description="Polar residues" evidence="3">
    <location>
        <begin position="7"/>
        <end position="20"/>
    </location>
</feature>
<dbReference type="Proteomes" id="UP000825002">
    <property type="component" value="Unassembled WGS sequence"/>
</dbReference>
<comment type="caution">
    <text evidence="4">The sequence shown here is derived from an EMBL/GenBank/DDBJ whole genome shotgun (WGS) entry which is preliminary data.</text>
</comment>
<protein>
    <submittedName>
        <fullName evidence="4">Tubulin-specific chaperone cofactor E-like protein</fullName>
    </submittedName>
</protein>
<evidence type="ECO:0000256" key="1">
    <source>
        <dbReference type="ARBA" id="ARBA00022614"/>
    </source>
</evidence>
<dbReference type="InterPro" id="IPR032675">
    <property type="entry name" value="LRR_dom_sf"/>
</dbReference>
<dbReference type="InterPro" id="IPR001611">
    <property type="entry name" value="Leu-rich_rpt"/>
</dbReference>
<dbReference type="SUPFAM" id="SSF54236">
    <property type="entry name" value="Ubiquitin-like"/>
    <property type="match status" value="1"/>
</dbReference>
<evidence type="ECO:0000313" key="4">
    <source>
        <dbReference type="EMBL" id="KAG9508825.1"/>
    </source>
</evidence>
<dbReference type="InterPro" id="IPR029071">
    <property type="entry name" value="Ubiquitin-like_domsf"/>
</dbReference>
<evidence type="ECO:0000313" key="5">
    <source>
        <dbReference type="Proteomes" id="UP000825002"/>
    </source>
</evidence>
<dbReference type="SUPFAM" id="SSF52047">
    <property type="entry name" value="RNI-like"/>
    <property type="match status" value="1"/>
</dbReference>
<dbReference type="InterPro" id="IPR050836">
    <property type="entry name" value="SDS22/Internalin_LRR"/>
</dbReference>
<dbReference type="PROSITE" id="PS51450">
    <property type="entry name" value="LRR"/>
    <property type="match status" value="1"/>
</dbReference>
<dbReference type="EMBL" id="JAIFTH010000920">
    <property type="protein sequence ID" value="KAG9508825.1"/>
    <property type="molecule type" value="Genomic_DNA"/>
</dbReference>
<reference evidence="4 5" key="1">
    <citation type="submission" date="2020-10" db="EMBL/GenBank/DDBJ databases">
        <authorList>
            <person name="Klimov P.B."/>
            <person name="Dyachkov S.M."/>
            <person name="Chetverikov P.E."/>
        </authorList>
    </citation>
    <scope>NUCLEOTIDE SEQUENCE [LARGE SCALE GENOMIC DNA]</scope>
    <source>
        <strain evidence="4">BMOC 18-1129-001#AD2665</strain>
        <tissue evidence="4">Entire mites</tissue>
    </source>
</reference>
<keyword evidence="2" id="KW-0677">Repeat</keyword>
<dbReference type="PANTHER" id="PTHR46652:SF3">
    <property type="entry name" value="LEUCINE-RICH REPEAT-CONTAINING PROTEIN 9"/>
    <property type="match status" value="1"/>
</dbReference>
<evidence type="ECO:0000256" key="3">
    <source>
        <dbReference type="SAM" id="MobiDB-lite"/>
    </source>
</evidence>
<keyword evidence="5" id="KW-1185">Reference proteome</keyword>
<organism evidence="4 5">
    <name type="scientific">Fragariocoptes setiger</name>
    <dbReference type="NCBI Taxonomy" id="1670756"/>
    <lineage>
        <taxon>Eukaryota</taxon>
        <taxon>Metazoa</taxon>
        <taxon>Ecdysozoa</taxon>
        <taxon>Arthropoda</taxon>
        <taxon>Chelicerata</taxon>
        <taxon>Arachnida</taxon>
        <taxon>Acari</taxon>
        <taxon>Acariformes</taxon>
        <taxon>Trombidiformes</taxon>
        <taxon>Prostigmata</taxon>
        <taxon>Eupodina</taxon>
        <taxon>Eriophyoidea</taxon>
        <taxon>Phytoptidae</taxon>
        <taxon>Fragariocoptes</taxon>
    </lineage>
</organism>
<feature type="region of interest" description="Disordered" evidence="3">
    <location>
        <begin position="1"/>
        <end position="37"/>
    </location>
</feature>
<sequence>GPLTPDLGNSSSGNTGTVTRNSNPNSNNNNNNGNNAANRCFRRRHVISATVLPAFSHNSTSGLNNTSSVSNAANNNLVKTGLAPLSPCGATKNLTTSRSTITTTTIVSDAMSVSTLAAATKTTAFATPTTAATLSTTGVQSNTSNSASNCGVSASATTTNNASATTTLSRDSSITQQHRSFIDCLVRRFKDCFSENFCSVPVYVVGNLSPGSDGTNLILPPCVILTNQNINRYASARYANIRFINSLRESCRNIEELDLGNNKLTELVEIYKILQVTPNLRFLNLSENDLSRATPMALASTPTAAHLQTSSSTSSTTASTSSRMASNRLSSPNQTTRRTQRAVSNVGQQQHGQHQFASPTSQNNTKQSRPNASTTPTLNGPSGKPTTGVKERRAARAVALSRSVSSLSAKDAKGLATSARSQRQQQQQQQAQRVPAATTASTTKPMLINQTRSATRSFVGQQRAHQQQHDDGDGDVVMTSSSSSTTTPTTTTSQHPSSATSSVSTNYNNYHNHHSAQSVYSRRTFESIRVLAMNNTHVSWRVVCSILTRMPNLEELHLSLNNYKSIDLEPSTFRHTQLRRLYLSGNPELSDWTELDKILAAFPSLEALSIADCNISNIPDNLDRARQWQKLCGLNICGWPIKEWPIIERLNQLPSLVDLKCQNVQVLNDIDEPRHHLIARLPKLVRLNGSEIEEREHAEKAFLRFFIQNQHLERPSRFHELIQVHGEVHPILDVDLSPPNKARIKVVYYHNKGDDEMLTPEHLLAVNHDRAEHDENDDIEQSQNHTIVPMTIDLRKTVKSFKIELSEIFGVHPSKMILYYIDHEMVGLMGPEMLKYNQKKLWNYNVQDGDQFIVDEK</sequence>
<name>A0ABQ7S5X8_9ACAR</name>
<feature type="non-terminal residue" evidence="4">
    <location>
        <position position="1"/>
    </location>
</feature>